<dbReference type="Proteomes" id="UP001302676">
    <property type="component" value="Unassembled WGS sequence"/>
</dbReference>
<comment type="caution">
    <text evidence="2">The sequence shown here is derived from an EMBL/GenBank/DDBJ whole genome shotgun (WGS) entry which is preliminary data.</text>
</comment>
<evidence type="ECO:0000313" key="3">
    <source>
        <dbReference type="Proteomes" id="UP001302676"/>
    </source>
</evidence>
<organism evidence="2 3">
    <name type="scientific">Dichotomopilus funicola</name>
    <dbReference type="NCBI Taxonomy" id="1934379"/>
    <lineage>
        <taxon>Eukaryota</taxon>
        <taxon>Fungi</taxon>
        <taxon>Dikarya</taxon>
        <taxon>Ascomycota</taxon>
        <taxon>Pezizomycotina</taxon>
        <taxon>Sordariomycetes</taxon>
        <taxon>Sordariomycetidae</taxon>
        <taxon>Sordariales</taxon>
        <taxon>Chaetomiaceae</taxon>
        <taxon>Dichotomopilus</taxon>
    </lineage>
</organism>
<proteinExistence type="predicted"/>
<reference evidence="2" key="2">
    <citation type="submission" date="2023-05" db="EMBL/GenBank/DDBJ databases">
        <authorList>
            <consortium name="Lawrence Berkeley National Laboratory"/>
            <person name="Steindorff A."/>
            <person name="Hensen N."/>
            <person name="Bonometti L."/>
            <person name="Westerberg I."/>
            <person name="Brannstrom I.O."/>
            <person name="Guillou S."/>
            <person name="Cros-Aarteil S."/>
            <person name="Calhoun S."/>
            <person name="Haridas S."/>
            <person name="Kuo A."/>
            <person name="Mondo S."/>
            <person name="Pangilinan J."/>
            <person name="Riley R."/>
            <person name="Labutti K."/>
            <person name="Andreopoulos B."/>
            <person name="Lipzen A."/>
            <person name="Chen C."/>
            <person name="Yanf M."/>
            <person name="Daum C."/>
            <person name="Ng V."/>
            <person name="Clum A."/>
            <person name="Ohm R."/>
            <person name="Martin F."/>
            <person name="Silar P."/>
            <person name="Natvig D."/>
            <person name="Lalanne C."/>
            <person name="Gautier V."/>
            <person name="Ament-Velasquez S.L."/>
            <person name="Kruys A."/>
            <person name="Hutchinson M.I."/>
            <person name="Powell A.J."/>
            <person name="Barry K."/>
            <person name="Miller A.N."/>
            <person name="Grigoriev I.V."/>
            <person name="Debuchy R."/>
            <person name="Gladieux P."/>
            <person name="Thoren M.H."/>
            <person name="Johannesson H."/>
        </authorList>
    </citation>
    <scope>NUCLEOTIDE SEQUENCE</scope>
    <source>
        <strain evidence="2">CBS 141.50</strain>
    </source>
</reference>
<protein>
    <submittedName>
        <fullName evidence="2">Uncharacterized protein</fullName>
    </submittedName>
</protein>
<keyword evidence="3" id="KW-1185">Reference proteome</keyword>
<evidence type="ECO:0000256" key="1">
    <source>
        <dbReference type="SAM" id="MobiDB-lite"/>
    </source>
</evidence>
<dbReference type="GeneID" id="87817886"/>
<accession>A0AAN6UZP8</accession>
<dbReference type="EMBL" id="MU853600">
    <property type="protein sequence ID" value="KAK4142203.1"/>
    <property type="molecule type" value="Genomic_DNA"/>
</dbReference>
<dbReference type="AlphaFoldDB" id="A0AAN6UZP8"/>
<dbReference type="RefSeq" id="XP_062635574.1">
    <property type="nucleotide sequence ID" value="XM_062781273.1"/>
</dbReference>
<gene>
    <name evidence="2" type="ORF">C8A04DRAFT_30160</name>
</gene>
<name>A0AAN6UZP8_9PEZI</name>
<feature type="region of interest" description="Disordered" evidence="1">
    <location>
        <begin position="48"/>
        <end position="167"/>
    </location>
</feature>
<sequence>MDGLYNLEPAALAEVPSLWRGYDFWSDSMQTPESPEWPESLEIQPPFPIAREPSFEVPWEQDRLGHYPSSTRPSQRYEYEITPPPQQWFAPTNSSPPPHLWPNINNETQYNTRREYPKSGRGSLAPTSKEPTRDPKTRVSAQRTLPASYRVSKPLAAPTGRASLAHRLKQGTFKLRDLLWTKKAPESPEIDALSVGGGPADASPGGEGDRGRGLPWSILSSSRREKKAAARRAKENGSEEPAATENWGESSTSTYGNQSLATSGSGSQQTQPPTDVESLRTDDMDIDIAVKALQPAQAKRESVEFTLELDCGHVVGSDSFSKMVDDAKVFGLEARCPCCFNLPTTATV</sequence>
<evidence type="ECO:0000313" key="2">
    <source>
        <dbReference type="EMBL" id="KAK4142203.1"/>
    </source>
</evidence>
<feature type="compositionally biased region" description="Polar residues" evidence="1">
    <location>
        <begin position="247"/>
        <end position="273"/>
    </location>
</feature>
<reference evidence="2" key="1">
    <citation type="journal article" date="2023" name="Mol. Phylogenet. Evol.">
        <title>Genome-scale phylogeny and comparative genomics of the fungal order Sordariales.</title>
        <authorList>
            <person name="Hensen N."/>
            <person name="Bonometti L."/>
            <person name="Westerberg I."/>
            <person name="Brannstrom I.O."/>
            <person name="Guillou S."/>
            <person name="Cros-Aarteil S."/>
            <person name="Calhoun S."/>
            <person name="Haridas S."/>
            <person name="Kuo A."/>
            <person name="Mondo S."/>
            <person name="Pangilinan J."/>
            <person name="Riley R."/>
            <person name="LaButti K."/>
            <person name="Andreopoulos B."/>
            <person name="Lipzen A."/>
            <person name="Chen C."/>
            <person name="Yan M."/>
            <person name="Daum C."/>
            <person name="Ng V."/>
            <person name="Clum A."/>
            <person name="Steindorff A."/>
            <person name="Ohm R.A."/>
            <person name="Martin F."/>
            <person name="Silar P."/>
            <person name="Natvig D.O."/>
            <person name="Lalanne C."/>
            <person name="Gautier V."/>
            <person name="Ament-Velasquez S.L."/>
            <person name="Kruys A."/>
            <person name="Hutchinson M.I."/>
            <person name="Powell A.J."/>
            <person name="Barry K."/>
            <person name="Miller A.N."/>
            <person name="Grigoriev I.V."/>
            <person name="Debuchy R."/>
            <person name="Gladieux P."/>
            <person name="Hiltunen Thoren M."/>
            <person name="Johannesson H."/>
        </authorList>
    </citation>
    <scope>NUCLEOTIDE SEQUENCE</scope>
    <source>
        <strain evidence="2">CBS 141.50</strain>
    </source>
</reference>
<feature type="region of interest" description="Disordered" evidence="1">
    <location>
        <begin position="189"/>
        <end position="278"/>
    </location>
</feature>